<gene>
    <name evidence="11" type="ORF">SLEP1_g59753</name>
</gene>
<dbReference type="GO" id="GO:0005509">
    <property type="term" value="F:calcium ion binding"/>
    <property type="evidence" value="ECO:0007669"/>
    <property type="project" value="InterPro"/>
</dbReference>
<evidence type="ECO:0000256" key="9">
    <source>
        <dbReference type="SAM" id="Phobius"/>
    </source>
</evidence>
<dbReference type="SUPFAM" id="SSF50182">
    <property type="entry name" value="Sm-like ribonucleoproteins"/>
    <property type="match status" value="1"/>
</dbReference>
<feature type="non-terminal residue" evidence="11">
    <location>
        <position position="1"/>
    </location>
</feature>
<evidence type="ECO:0000256" key="4">
    <source>
        <dbReference type="ARBA" id="ARBA00022692"/>
    </source>
</evidence>
<proteinExistence type="inferred from homology"/>
<keyword evidence="12" id="KW-1185">Reference proteome</keyword>
<organism evidence="11 12">
    <name type="scientific">Rubroshorea leprosula</name>
    <dbReference type="NCBI Taxonomy" id="152421"/>
    <lineage>
        <taxon>Eukaryota</taxon>
        <taxon>Viridiplantae</taxon>
        <taxon>Streptophyta</taxon>
        <taxon>Embryophyta</taxon>
        <taxon>Tracheophyta</taxon>
        <taxon>Spermatophyta</taxon>
        <taxon>Magnoliopsida</taxon>
        <taxon>eudicotyledons</taxon>
        <taxon>Gunneridae</taxon>
        <taxon>Pentapetalae</taxon>
        <taxon>rosids</taxon>
        <taxon>malvids</taxon>
        <taxon>Malvales</taxon>
        <taxon>Dipterocarpaceae</taxon>
        <taxon>Rubroshorea</taxon>
    </lineage>
</organism>
<evidence type="ECO:0000313" key="11">
    <source>
        <dbReference type="EMBL" id="GKV53217.1"/>
    </source>
</evidence>
<dbReference type="PANTHER" id="PTHR31618">
    <property type="entry name" value="MECHANOSENSITIVE ION CHANNEL PROTEIN 5"/>
    <property type="match status" value="1"/>
</dbReference>
<dbReference type="Gene3D" id="2.30.30.60">
    <property type="match status" value="1"/>
</dbReference>
<feature type="domain" description="EF-hand" evidence="10">
    <location>
        <begin position="158"/>
        <end position="193"/>
    </location>
</feature>
<feature type="transmembrane region" description="Helical" evidence="9">
    <location>
        <begin position="241"/>
        <end position="261"/>
    </location>
</feature>
<dbReference type="InterPro" id="IPR010920">
    <property type="entry name" value="LSM_dom_sf"/>
</dbReference>
<dbReference type="InterPro" id="IPR016688">
    <property type="entry name" value="MscS-like_plants/fungi"/>
</dbReference>
<keyword evidence="7 9" id="KW-0472">Membrane</keyword>
<dbReference type="AlphaFoldDB" id="A0AAV5MXC6"/>
<feature type="transmembrane region" description="Helical" evidence="9">
    <location>
        <begin position="268"/>
        <end position="292"/>
    </location>
</feature>
<keyword evidence="3" id="KW-0813">Transport</keyword>
<evidence type="ECO:0000256" key="7">
    <source>
        <dbReference type="ARBA" id="ARBA00023136"/>
    </source>
</evidence>
<keyword evidence="5 9" id="KW-1133">Transmembrane helix</keyword>
<dbReference type="GO" id="GO:0006820">
    <property type="term" value="P:monoatomic anion transport"/>
    <property type="evidence" value="ECO:0007669"/>
    <property type="project" value="TreeGrafter"/>
</dbReference>
<evidence type="ECO:0000313" key="12">
    <source>
        <dbReference type="Proteomes" id="UP001054252"/>
    </source>
</evidence>
<accession>A0AAV5MXC6</accession>
<protein>
    <recommendedName>
        <fullName evidence="10">EF-hand domain-containing protein</fullName>
    </recommendedName>
</protein>
<evidence type="ECO:0000259" key="10">
    <source>
        <dbReference type="PROSITE" id="PS50222"/>
    </source>
</evidence>
<dbReference type="EMBL" id="BPVZ01001169">
    <property type="protein sequence ID" value="GKV53217.1"/>
    <property type="molecule type" value="Genomic_DNA"/>
</dbReference>
<dbReference type="FunFam" id="2.30.30.60:FF:000003">
    <property type="entry name" value="Predicted mechanosensitive ion channel"/>
    <property type="match status" value="1"/>
</dbReference>
<comment type="caution">
    <text evidence="11">The sequence shown here is derived from an EMBL/GenBank/DDBJ whole genome shotgun (WGS) entry which is preliminary data.</text>
</comment>
<evidence type="ECO:0000256" key="5">
    <source>
        <dbReference type="ARBA" id="ARBA00022989"/>
    </source>
</evidence>
<name>A0AAV5MXC6_9ROSI</name>
<evidence type="ECO:0000256" key="6">
    <source>
        <dbReference type="ARBA" id="ARBA00023065"/>
    </source>
</evidence>
<keyword evidence="8" id="KW-0407">Ion channel</keyword>
<dbReference type="Pfam" id="PF00924">
    <property type="entry name" value="MS_channel_2nd"/>
    <property type="match status" value="1"/>
</dbReference>
<comment type="subcellular location">
    <subcellularLocation>
        <location evidence="1">Membrane</location>
        <topology evidence="1">Multi-pass membrane protein</topology>
    </subcellularLocation>
</comment>
<evidence type="ECO:0000256" key="8">
    <source>
        <dbReference type="ARBA" id="ARBA00023303"/>
    </source>
</evidence>
<dbReference type="GO" id="GO:0050982">
    <property type="term" value="P:detection of mechanical stimulus"/>
    <property type="evidence" value="ECO:0007669"/>
    <property type="project" value="UniProtKB-ARBA"/>
</dbReference>
<keyword evidence="6" id="KW-0406">Ion transport</keyword>
<sequence length="444" mass="50880">KIAKETNSNAVRLVTEVLVCVVVGLMFWLAKTLLVTVFISSFYKSKYFDKIRESLFNQYEIEALSEPPKIQKMEEEGKGIEGSGKMRKSPQDKTSTLFCLASRKGHKKSWDISIDELHQMNPKNVSAWNMKRLMNVIQHGQLSTLDKQIKDSKSTENEAKNAAKRIFENVAKRGSGHIDLEDIKRFMGEYEAQKTMSLFEKGSESKGISKSAIKNWVVKAFEERRALSRTLNDIEIVVETLHWVANVIVIIIIVVISRLILGRITDKLLVMAVVQVLLLALNFGGPLFFIFITHPYDVGDHCQIDGNQMVVEEIGIFNTIFLGHDNETIIIPNSALASKTIHNFYVSPDMGDEIEFCVPIATPEEKIKSMEEEILSSIKNNQERCHRETNLVRKEIEGLDKLRFKVSFKHKMNYQNIEERENRRSHVLREITNILRELEIIKSP</sequence>
<dbReference type="GO" id="GO:0008381">
    <property type="term" value="F:mechanosensitive monoatomic ion channel activity"/>
    <property type="evidence" value="ECO:0007669"/>
    <property type="project" value="TreeGrafter"/>
</dbReference>
<dbReference type="PANTHER" id="PTHR31618:SF1">
    <property type="entry name" value="EF-HAND DOMAIN-CONTAINING PROTEIN"/>
    <property type="match status" value="1"/>
</dbReference>
<evidence type="ECO:0000256" key="2">
    <source>
        <dbReference type="ARBA" id="ARBA00008017"/>
    </source>
</evidence>
<evidence type="ECO:0000256" key="3">
    <source>
        <dbReference type="ARBA" id="ARBA00022448"/>
    </source>
</evidence>
<dbReference type="PROSITE" id="PS50222">
    <property type="entry name" value="EF_HAND_2"/>
    <property type="match status" value="1"/>
</dbReference>
<keyword evidence="4 9" id="KW-0812">Transmembrane</keyword>
<dbReference type="InterPro" id="IPR006685">
    <property type="entry name" value="MscS_channel_2nd"/>
</dbReference>
<dbReference type="Proteomes" id="UP001054252">
    <property type="component" value="Unassembled WGS sequence"/>
</dbReference>
<evidence type="ECO:0000256" key="1">
    <source>
        <dbReference type="ARBA" id="ARBA00004141"/>
    </source>
</evidence>
<dbReference type="GO" id="GO:0005886">
    <property type="term" value="C:plasma membrane"/>
    <property type="evidence" value="ECO:0007669"/>
    <property type="project" value="TreeGrafter"/>
</dbReference>
<feature type="transmembrane region" description="Helical" evidence="9">
    <location>
        <begin position="17"/>
        <end position="43"/>
    </location>
</feature>
<dbReference type="InterPro" id="IPR002048">
    <property type="entry name" value="EF_hand_dom"/>
</dbReference>
<reference evidence="11 12" key="1">
    <citation type="journal article" date="2021" name="Commun. Biol.">
        <title>The genome of Shorea leprosula (Dipterocarpaceae) highlights the ecological relevance of drought in aseasonal tropical rainforests.</title>
        <authorList>
            <person name="Ng K.K.S."/>
            <person name="Kobayashi M.J."/>
            <person name="Fawcett J.A."/>
            <person name="Hatakeyama M."/>
            <person name="Paape T."/>
            <person name="Ng C.H."/>
            <person name="Ang C.C."/>
            <person name="Tnah L.H."/>
            <person name="Lee C.T."/>
            <person name="Nishiyama T."/>
            <person name="Sese J."/>
            <person name="O'Brien M.J."/>
            <person name="Copetti D."/>
            <person name="Mohd Noor M.I."/>
            <person name="Ong R.C."/>
            <person name="Putra M."/>
            <person name="Sireger I.Z."/>
            <person name="Indrioko S."/>
            <person name="Kosugi Y."/>
            <person name="Izuno A."/>
            <person name="Isagi Y."/>
            <person name="Lee S.L."/>
            <person name="Shimizu K.K."/>
        </authorList>
    </citation>
    <scope>NUCLEOTIDE SEQUENCE [LARGE SCALE GENOMIC DNA]</scope>
    <source>
        <strain evidence="11">214</strain>
    </source>
</reference>
<dbReference type="InterPro" id="IPR023408">
    <property type="entry name" value="MscS_beta-dom_sf"/>
</dbReference>
<comment type="similarity">
    <text evidence="2">Belongs to the MscS (TC 1.A.23) family.</text>
</comment>